<dbReference type="Gene3D" id="3.10.450.530">
    <property type="entry name" value="Ribonuclease toxin, BrnT, of type II toxin-antitoxin system"/>
    <property type="match status" value="1"/>
</dbReference>
<dbReference type="OrthoDB" id="9802417at2"/>
<gene>
    <name evidence="1" type="ORF">SAMN05444515_106128</name>
</gene>
<evidence type="ECO:0000313" key="2">
    <source>
        <dbReference type="Proteomes" id="UP000199256"/>
    </source>
</evidence>
<dbReference type="STRING" id="1396821.SAMN05444515_106128"/>
<dbReference type="InterPro" id="IPR007460">
    <property type="entry name" value="BrnT_toxin"/>
</dbReference>
<accession>A0A1H7KV82</accession>
<reference evidence="2" key="1">
    <citation type="submission" date="2016-10" db="EMBL/GenBank/DDBJ databases">
        <authorList>
            <person name="Varghese N."/>
            <person name="Submissions S."/>
        </authorList>
    </citation>
    <scope>NUCLEOTIDE SEQUENCE [LARGE SCALE GENOMIC DNA]</scope>
    <source>
        <strain evidence="2">DSM 241</strain>
    </source>
</reference>
<dbReference type="AlphaFoldDB" id="A0A1H7KV82"/>
<keyword evidence="2" id="KW-1185">Reference proteome</keyword>
<evidence type="ECO:0000313" key="1">
    <source>
        <dbReference type="EMBL" id="SEK90763.1"/>
    </source>
</evidence>
<dbReference type="Pfam" id="PF04365">
    <property type="entry name" value="BrnT_toxin"/>
    <property type="match status" value="1"/>
</dbReference>
<proteinExistence type="predicted"/>
<name>A0A1H7KV82_9GAMM</name>
<organism evidence="1 2">
    <name type="scientific">Ectothiorhodospira marina</name>
    <dbReference type="NCBI Taxonomy" id="1396821"/>
    <lineage>
        <taxon>Bacteria</taxon>
        <taxon>Pseudomonadati</taxon>
        <taxon>Pseudomonadota</taxon>
        <taxon>Gammaproteobacteria</taxon>
        <taxon>Chromatiales</taxon>
        <taxon>Ectothiorhodospiraceae</taxon>
        <taxon>Ectothiorhodospira</taxon>
    </lineage>
</organism>
<dbReference type="EMBL" id="FOAA01000006">
    <property type="protein sequence ID" value="SEK90763.1"/>
    <property type="molecule type" value="Genomic_DNA"/>
</dbReference>
<dbReference type="InterPro" id="IPR038573">
    <property type="entry name" value="BrnT_sf"/>
</dbReference>
<sequence length="87" mass="10187">MCEFEFDENKSNSNLHKHGIDFEAAQALWRDPYLLEIKAKSEGEARFVLIGMIDGKHWSAVVTYREGRIRLISVRRSRKTEVELYEA</sequence>
<protein>
    <submittedName>
        <fullName evidence="1">Uncharacterized protein</fullName>
    </submittedName>
</protein>
<dbReference type="Proteomes" id="UP000199256">
    <property type="component" value="Unassembled WGS sequence"/>
</dbReference>
<dbReference type="RefSeq" id="WP_090252833.1">
    <property type="nucleotide sequence ID" value="NZ_FOAA01000006.1"/>
</dbReference>